<name>A0AAE1M2I8_9HYPO</name>
<keyword evidence="4" id="KW-0560">Oxidoreductase</keyword>
<feature type="domain" description="FAD-binding" evidence="5">
    <location>
        <begin position="11"/>
        <end position="348"/>
    </location>
</feature>
<comment type="caution">
    <text evidence="6">The sequence shown here is derived from an EMBL/GenBank/DDBJ whole genome shotgun (WGS) entry which is preliminary data.</text>
</comment>
<dbReference type="PRINTS" id="PR00420">
    <property type="entry name" value="RNGMNOXGNASE"/>
</dbReference>
<dbReference type="Gene3D" id="3.30.9.10">
    <property type="entry name" value="D-Amino Acid Oxidase, subunit A, domain 2"/>
    <property type="match status" value="1"/>
</dbReference>
<evidence type="ECO:0000256" key="2">
    <source>
        <dbReference type="ARBA" id="ARBA00022630"/>
    </source>
</evidence>
<dbReference type="GeneID" id="87917576"/>
<dbReference type="GO" id="GO:0016709">
    <property type="term" value="F:oxidoreductase activity, acting on paired donors, with incorporation or reduction of molecular oxygen, NAD(P)H as one donor, and incorporation of one atom of oxygen"/>
    <property type="evidence" value="ECO:0007669"/>
    <property type="project" value="UniProtKB-ARBA"/>
</dbReference>
<comment type="cofactor">
    <cofactor evidence="1">
        <name>FAD</name>
        <dbReference type="ChEBI" id="CHEBI:57692"/>
    </cofactor>
</comment>
<evidence type="ECO:0000256" key="3">
    <source>
        <dbReference type="ARBA" id="ARBA00022827"/>
    </source>
</evidence>
<dbReference type="EMBL" id="JAWRVG010000009">
    <property type="protein sequence ID" value="KAK4078369.1"/>
    <property type="molecule type" value="Genomic_DNA"/>
</dbReference>
<dbReference type="InterPro" id="IPR002938">
    <property type="entry name" value="FAD-bd"/>
</dbReference>
<dbReference type="PANTHER" id="PTHR43004">
    <property type="entry name" value="TRK SYSTEM POTASSIUM UPTAKE PROTEIN"/>
    <property type="match status" value="1"/>
</dbReference>
<keyword evidence="2" id="KW-0285">Flavoprotein</keyword>
<keyword evidence="7" id="KW-1185">Reference proteome</keyword>
<evidence type="ECO:0000313" key="6">
    <source>
        <dbReference type="EMBL" id="KAK4078369.1"/>
    </source>
</evidence>
<dbReference type="Proteomes" id="UP001273209">
    <property type="component" value="Unassembled WGS sequence"/>
</dbReference>
<evidence type="ECO:0000256" key="4">
    <source>
        <dbReference type="ARBA" id="ARBA00023002"/>
    </source>
</evidence>
<dbReference type="GO" id="GO:0071949">
    <property type="term" value="F:FAD binding"/>
    <property type="evidence" value="ECO:0007669"/>
    <property type="project" value="InterPro"/>
</dbReference>
<evidence type="ECO:0000259" key="5">
    <source>
        <dbReference type="Pfam" id="PF01494"/>
    </source>
</evidence>
<accession>A0AAE1M2I8</accession>
<protein>
    <recommendedName>
        <fullName evidence="5">FAD-binding domain-containing protein</fullName>
    </recommendedName>
</protein>
<sequence length="540" mass="59217">MGSSNSEVEVVDVAIVGGGPTGLLTGLLLHRLGVSVSVLDAKPQSLDLGRADALNARTQQYLTVVGILDELLPQGLKCNTSSTFGEGDFISRQNQWWVSLEHTLHKNFLMIGQPVVEKILSTHLDGFVHYGEQVESLIEGNEFVEIMTKSGRTIRSKYALGSDGAKSTVRAAIGATFTGSKPEMLWAVLDTFIDTNFPTCPEIITFQLNGQSRVSWIPRERGLCRFYVLLEGEVTQERAEESIKKHLAPYRTDFVKTEWYSTFDVKERIASSFISKDGAGRVFLAGDAAHVHSVNGGQGLNTGIADAFSLAWRLALVLKSPRLQEGAASKILRSYDIERRQTAQGVIDVAAALVRDTVHTAKQYVGTIERNAGYITGQWIFPSSNSMEFTHHLPDAAWTPPCRRGMGVAYDGMGSPTVEESEHGIWKAGKRCPDVVLSTPDSDGDIRLYSQVTYGKYLILAIGNHPEQALAHEDAAVLFSILPSSATAESVVTSKERTFTADWAEAGESYAVVVRPDMYIGYVGADIESCQRYLDRLFIR</sequence>
<dbReference type="InterPro" id="IPR050641">
    <property type="entry name" value="RIFMO-like"/>
</dbReference>
<dbReference type="AlphaFoldDB" id="A0AAE1M2I8"/>
<organism evidence="6 7">
    <name type="scientific">Trichoderma aggressivum f. europaeum</name>
    <dbReference type="NCBI Taxonomy" id="173218"/>
    <lineage>
        <taxon>Eukaryota</taxon>
        <taxon>Fungi</taxon>
        <taxon>Dikarya</taxon>
        <taxon>Ascomycota</taxon>
        <taxon>Pezizomycotina</taxon>
        <taxon>Sordariomycetes</taxon>
        <taxon>Hypocreomycetidae</taxon>
        <taxon>Hypocreales</taxon>
        <taxon>Hypocreaceae</taxon>
        <taxon>Trichoderma</taxon>
    </lineage>
</organism>
<proteinExistence type="predicted"/>
<dbReference type="Gene3D" id="3.40.30.120">
    <property type="match status" value="1"/>
</dbReference>
<dbReference type="SUPFAM" id="SSF54373">
    <property type="entry name" value="FAD-linked reductases, C-terminal domain"/>
    <property type="match status" value="1"/>
</dbReference>
<dbReference type="Gene3D" id="3.50.50.60">
    <property type="entry name" value="FAD/NAD(P)-binding domain"/>
    <property type="match status" value="1"/>
</dbReference>
<reference evidence="6" key="1">
    <citation type="submission" date="2023-11" db="EMBL/GenBank/DDBJ databases">
        <title>The genome sequences of three competitors of mushroom-forming fungi.</title>
        <authorList>
            <person name="Beijen E."/>
            <person name="Ohm R.A."/>
        </authorList>
    </citation>
    <scope>NUCLEOTIDE SEQUENCE</scope>
    <source>
        <strain evidence="6">CBS 100526</strain>
    </source>
</reference>
<dbReference type="InterPro" id="IPR036188">
    <property type="entry name" value="FAD/NAD-bd_sf"/>
</dbReference>
<dbReference type="Pfam" id="PF01494">
    <property type="entry name" value="FAD_binding_3"/>
    <property type="match status" value="1"/>
</dbReference>
<gene>
    <name evidence="6" type="ORF">Triagg1_3385</name>
</gene>
<dbReference type="RefSeq" id="XP_062757909.1">
    <property type="nucleotide sequence ID" value="XM_062897671.1"/>
</dbReference>
<evidence type="ECO:0000313" key="7">
    <source>
        <dbReference type="Proteomes" id="UP001273209"/>
    </source>
</evidence>
<evidence type="ECO:0000256" key="1">
    <source>
        <dbReference type="ARBA" id="ARBA00001974"/>
    </source>
</evidence>
<dbReference type="SUPFAM" id="SSF51905">
    <property type="entry name" value="FAD/NAD(P)-binding domain"/>
    <property type="match status" value="1"/>
</dbReference>
<keyword evidence="3" id="KW-0274">FAD</keyword>
<dbReference type="PANTHER" id="PTHR43004:SF19">
    <property type="entry name" value="BINDING MONOOXYGENASE, PUTATIVE (JCVI)-RELATED"/>
    <property type="match status" value="1"/>
</dbReference>